<gene>
    <name evidence="1" type="ORF">PoB_001256700</name>
</gene>
<sequence>MDSESALRSAGTLLRRVRAPRPASWSDGEPQRLRSLYCGLAMCRKQLLIPLSLINFPGYSEGSNCEVNFPNRRVDTAHYSLLCKIPCRILEQGDKHQLLESNIARGGVSIRPIAHNSARFLVAYWNRETSISY</sequence>
<proteinExistence type="predicted"/>
<keyword evidence="2" id="KW-1185">Reference proteome</keyword>
<name>A0AAV3YV91_9GAST</name>
<organism evidence="1 2">
    <name type="scientific">Plakobranchus ocellatus</name>
    <dbReference type="NCBI Taxonomy" id="259542"/>
    <lineage>
        <taxon>Eukaryota</taxon>
        <taxon>Metazoa</taxon>
        <taxon>Spiralia</taxon>
        <taxon>Lophotrochozoa</taxon>
        <taxon>Mollusca</taxon>
        <taxon>Gastropoda</taxon>
        <taxon>Heterobranchia</taxon>
        <taxon>Euthyneura</taxon>
        <taxon>Panpulmonata</taxon>
        <taxon>Sacoglossa</taxon>
        <taxon>Placobranchoidea</taxon>
        <taxon>Plakobranchidae</taxon>
        <taxon>Plakobranchus</taxon>
    </lineage>
</organism>
<evidence type="ECO:0000313" key="1">
    <source>
        <dbReference type="EMBL" id="GFN86061.1"/>
    </source>
</evidence>
<accession>A0AAV3YV91</accession>
<comment type="caution">
    <text evidence="1">The sequence shown here is derived from an EMBL/GenBank/DDBJ whole genome shotgun (WGS) entry which is preliminary data.</text>
</comment>
<reference evidence="1 2" key="1">
    <citation type="journal article" date="2021" name="Elife">
        <title>Chloroplast acquisition without the gene transfer in kleptoplastic sea slugs, Plakobranchus ocellatus.</title>
        <authorList>
            <person name="Maeda T."/>
            <person name="Takahashi S."/>
            <person name="Yoshida T."/>
            <person name="Shimamura S."/>
            <person name="Takaki Y."/>
            <person name="Nagai Y."/>
            <person name="Toyoda A."/>
            <person name="Suzuki Y."/>
            <person name="Arimoto A."/>
            <person name="Ishii H."/>
            <person name="Satoh N."/>
            <person name="Nishiyama T."/>
            <person name="Hasebe M."/>
            <person name="Maruyama T."/>
            <person name="Minagawa J."/>
            <person name="Obokata J."/>
            <person name="Shigenobu S."/>
        </authorList>
    </citation>
    <scope>NUCLEOTIDE SEQUENCE [LARGE SCALE GENOMIC DNA]</scope>
</reference>
<dbReference type="AlphaFoldDB" id="A0AAV3YV91"/>
<dbReference type="EMBL" id="BLXT01001485">
    <property type="protein sequence ID" value="GFN86061.1"/>
    <property type="molecule type" value="Genomic_DNA"/>
</dbReference>
<evidence type="ECO:0000313" key="2">
    <source>
        <dbReference type="Proteomes" id="UP000735302"/>
    </source>
</evidence>
<protein>
    <submittedName>
        <fullName evidence="1">Uncharacterized protein</fullName>
    </submittedName>
</protein>
<dbReference type="Proteomes" id="UP000735302">
    <property type="component" value="Unassembled WGS sequence"/>
</dbReference>